<proteinExistence type="predicted"/>
<dbReference type="InterPro" id="IPR040799">
    <property type="entry name" value="ComR_TPR"/>
</dbReference>
<keyword evidence="3" id="KW-1185">Reference proteome</keyword>
<dbReference type="SUPFAM" id="SSF47413">
    <property type="entry name" value="lambda repressor-like DNA-binding domains"/>
    <property type="match status" value="1"/>
</dbReference>
<dbReference type="InterPro" id="IPR001387">
    <property type="entry name" value="Cro/C1-type_HTH"/>
</dbReference>
<gene>
    <name evidence="2" type="ORF">NXS10_07025</name>
</gene>
<reference evidence="2 3" key="1">
    <citation type="journal article" date="2023" name="Int. J. Syst. Evol. Microbiol.">
        <title>Streptococcus sciuri sp. nov., Staphylococcus marylandisciuri sp. nov. and Staphylococcus americanisciuri sp. nov., isolated from faeces of eastern grey squirrel (Sciurus carolinensis).</title>
        <authorList>
            <person name="Volokhov D.V."/>
            <person name="Zagorodnyaya T.A."/>
            <person name="Furtak V.A."/>
            <person name="Nattanmai G."/>
            <person name="Randall L."/>
            <person name="Jose S."/>
            <person name="Gao Y."/>
            <person name="Eisenberg T."/>
            <person name="Delmonte P."/>
            <person name="Blom J."/>
            <person name="Mitchell K.K."/>
        </authorList>
    </citation>
    <scope>NUCLEOTIDE SEQUENCE [LARGE SCALE GENOMIC DNA]</scope>
    <source>
        <strain evidence="2 3">SQ9-PEA</strain>
    </source>
</reference>
<dbReference type="EMBL" id="JANUXX010000008">
    <property type="protein sequence ID" value="MCS4488706.1"/>
    <property type="molecule type" value="Genomic_DNA"/>
</dbReference>
<feature type="domain" description="HTH cro/C1-type" evidence="1">
    <location>
        <begin position="16"/>
        <end position="50"/>
    </location>
</feature>
<dbReference type="Pfam" id="PF18710">
    <property type="entry name" value="ComR_TPR"/>
    <property type="match status" value="1"/>
</dbReference>
<evidence type="ECO:0000313" key="2">
    <source>
        <dbReference type="EMBL" id="MCS4488706.1"/>
    </source>
</evidence>
<dbReference type="PROSITE" id="PS50943">
    <property type="entry name" value="HTH_CROC1"/>
    <property type="match status" value="1"/>
</dbReference>
<dbReference type="Proteomes" id="UP001206548">
    <property type="component" value="Unassembled WGS sequence"/>
</dbReference>
<organism evidence="2 3">
    <name type="scientific">Streptococcus sciuri</name>
    <dbReference type="NCBI Taxonomy" id="2973939"/>
    <lineage>
        <taxon>Bacteria</taxon>
        <taxon>Bacillati</taxon>
        <taxon>Bacillota</taxon>
        <taxon>Bacilli</taxon>
        <taxon>Lactobacillales</taxon>
        <taxon>Streptococcaceae</taxon>
        <taxon>Streptococcus</taxon>
    </lineage>
</organism>
<dbReference type="Gene3D" id="1.25.40.10">
    <property type="entry name" value="Tetratricopeptide repeat domain"/>
    <property type="match status" value="1"/>
</dbReference>
<evidence type="ECO:0000313" key="3">
    <source>
        <dbReference type="Proteomes" id="UP001206548"/>
    </source>
</evidence>
<evidence type="ECO:0000259" key="1">
    <source>
        <dbReference type="PROSITE" id="PS50943"/>
    </source>
</evidence>
<name>A0ABT2F8A4_9STRE</name>
<comment type="caution">
    <text evidence="2">The sequence shown here is derived from an EMBL/GenBank/DDBJ whole genome shotgun (WGS) entry which is preliminary data.</text>
</comment>
<dbReference type="CDD" id="cd00093">
    <property type="entry name" value="HTH_XRE"/>
    <property type="match status" value="1"/>
</dbReference>
<protein>
    <submittedName>
        <fullName evidence="2">Helix-turn-helix domain-containing protein</fullName>
    </submittedName>
</protein>
<sequence>MKKITRKTLCGDEKYLTVRQLSRIEKGIASPKLSTIEYIARQLGVTLAVLLGEVQLEKSQAYIELKNKLLAVEDFRVHHPLFESLYNDYYDELTDEEKWFIDVLFFERLSFKKGNLPINKDLNKHFEIIDFSQELTLADYSVLNVHVLNLVGDKALKKLSKNILNYVKNRVVHATKQELICMQRVLFMLLVSLSRSHYYHLLDSVTQTSKDVMRALQNFTKMPLIILYEAKYELFIKKDVIEAVADYNKALELASLFELNDYRDHIQTEMTADLNSLIKEDL</sequence>
<accession>A0ABT2F8A4</accession>
<dbReference type="InterPro" id="IPR010982">
    <property type="entry name" value="Lambda_DNA-bd_dom_sf"/>
</dbReference>
<dbReference type="InterPro" id="IPR011990">
    <property type="entry name" value="TPR-like_helical_dom_sf"/>
</dbReference>